<protein>
    <submittedName>
        <fullName evidence="1">Uncharacterized protein</fullName>
    </submittedName>
</protein>
<dbReference type="EMBL" id="JAAIKT010000060">
    <property type="protein sequence ID" value="NEW75444.1"/>
    <property type="molecule type" value="Genomic_DNA"/>
</dbReference>
<dbReference type="RefSeq" id="WP_164433810.1">
    <property type="nucleotide sequence ID" value="NZ_JAAIKT010000060.1"/>
</dbReference>
<dbReference type="Proteomes" id="UP000476310">
    <property type="component" value="Unassembled WGS sequence"/>
</dbReference>
<reference evidence="1" key="1">
    <citation type="submission" date="2020-02" db="EMBL/GenBank/DDBJ databases">
        <title>A new Streptomyces sp. for controlling soil-borne diseases.</title>
        <authorList>
            <person name="Li X."/>
            <person name="Tian Y."/>
            <person name="Gao K."/>
        </authorList>
    </citation>
    <scope>NUCLEOTIDE SEQUENCE [LARGE SCALE GENOMIC DNA]</scope>
    <source>
        <strain evidence="1">0250</strain>
    </source>
</reference>
<sequence length="139" mass="14362">MTATSWNPKLTNVSGNDGTVGSGRYAISNGICAFTAMIVAKEETNAASNAGFGLTLPIPAADGVRYTFQLSLDGRDADHGVWTGEAQIYSGSDGSQIDRLRVTGTSNGAALQNVNHLYGGVEGAKYAEIITVTGSYPVA</sequence>
<evidence type="ECO:0000313" key="1">
    <source>
        <dbReference type="EMBL" id="NEW75444.1"/>
    </source>
</evidence>
<gene>
    <name evidence="1" type="ORF">G4H13_35115</name>
</gene>
<comment type="caution">
    <text evidence="1">The sequence shown here is derived from an EMBL/GenBank/DDBJ whole genome shotgun (WGS) entry which is preliminary data.</text>
</comment>
<organism evidence="1 2">
    <name type="scientific">Streptomyces rhizosphaericus</name>
    <dbReference type="NCBI Taxonomy" id="114699"/>
    <lineage>
        <taxon>Bacteria</taxon>
        <taxon>Bacillati</taxon>
        <taxon>Actinomycetota</taxon>
        <taxon>Actinomycetes</taxon>
        <taxon>Kitasatosporales</taxon>
        <taxon>Streptomycetaceae</taxon>
        <taxon>Streptomyces</taxon>
        <taxon>Streptomyces violaceusniger group</taxon>
    </lineage>
</organism>
<dbReference type="AlphaFoldDB" id="A0A6G4ARP0"/>
<proteinExistence type="predicted"/>
<accession>A0A6G4ARP0</accession>
<evidence type="ECO:0000313" key="2">
    <source>
        <dbReference type="Proteomes" id="UP000476310"/>
    </source>
</evidence>
<name>A0A6G4ARP0_9ACTN</name>
<keyword evidence="2" id="KW-1185">Reference proteome</keyword>